<gene>
    <name evidence="1" type="ORF">SDC9_145773</name>
</gene>
<protein>
    <submittedName>
        <fullName evidence="1">Uncharacterized protein</fullName>
    </submittedName>
</protein>
<name>A0A645EAU4_9ZZZZ</name>
<dbReference type="EMBL" id="VSSQ01044730">
    <property type="protein sequence ID" value="MPM98585.1"/>
    <property type="molecule type" value="Genomic_DNA"/>
</dbReference>
<comment type="caution">
    <text evidence="1">The sequence shown here is derived from an EMBL/GenBank/DDBJ whole genome shotgun (WGS) entry which is preliminary data.</text>
</comment>
<reference evidence="1" key="1">
    <citation type="submission" date="2019-08" db="EMBL/GenBank/DDBJ databases">
        <authorList>
            <person name="Kucharzyk K."/>
            <person name="Murdoch R.W."/>
            <person name="Higgins S."/>
            <person name="Loffler F."/>
        </authorList>
    </citation>
    <scope>NUCLEOTIDE SEQUENCE</scope>
</reference>
<accession>A0A645EAU4</accession>
<dbReference type="AlphaFoldDB" id="A0A645EAU4"/>
<proteinExistence type="predicted"/>
<evidence type="ECO:0000313" key="1">
    <source>
        <dbReference type="EMBL" id="MPM98585.1"/>
    </source>
</evidence>
<sequence>MIDTVSERLPHCKRDTGYRGEGGPYIRKKIGLTAFIQFEIYVDLGTIGGLRMFIEFSTTTPSCCTAYFRDGQQLFFHQITQTIAFFE</sequence>
<organism evidence="1">
    <name type="scientific">bioreactor metagenome</name>
    <dbReference type="NCBI Taxonomy" id="1076179"/>
    <lineage>
        <taxon>unclassified sequences</taxon>
        <taxon>metagenomes</taxon>
        <taxon>ecological metagenomes</taxon>
    </lineage>
</organism>